<dbReference type="InterPro" id="IPR050611">
    <property type="entry name" value="ABCF"/>
</dbReference>
<dbReference type="SUPFAM" id="SSF52540">
    <property type="entry name" value="P-loop containing nucleoside triphosphate hydrolases"/>
    <property type="match status" value="2"/>
</dbReference>
<gene>
    <name evidence="5" type="ORF">UFOPK3376_00490</name>
</gene>
<reference evidence="5" key="1">
    <citation type="submission" date="2020-05" db="EMBL/GenBank/DDBJ databases">
        <authorList>
            <person name="Chiriac C."/>
            <person name="Salcher M."/>
            <person name="Ghai R."/>
            <person name="Kavagutti S V."/>
        </authorList>
    </citation>
    <scope>NUCLEOTIDE SEQUENCE</scope>
</reference>
<evidence type="ECO:0000256" key="3">
    <source>
        <dbReference type="ARBA" id="ARBA00022840"/>
    </source>
</evidence>
<evidence type="ECO:0000313" key="5">
    <source>
        <dbReference type="EMBL" id="CAB4865017.1"/>
    </source>
</evidence>
<proteinExistence type="predicted"/>
<dbReference type="Gene3D" id="3.40.50.300">
    <property type="entry name" value="P-loop containing nucleotide triphosphate hydrolases"/>
    <property type="match status" value="2"/>
</dbReference>
<dbReference type="FunFam" id="3.40.50.300:FF:000011">
    <property type="entry name" value="Putative ABC transporter ATP-binding component"/>
    <property type="match status" value="1"/>
</dbReference>
<organism evidence="5">
    <name type="scientific">freshwater metagenome</name>
    <dbReference type="NCBI Taxonomy" id="449393"/>
    <lineage>
        <taxon>unclassified sequences</taxon>
        <taxon>metagenomes</taxon>
        <taxon>ecological metagenomes</taxon>
    </lineage>
</organism>
<feature type="domain" description="ABC transporter" evidence="4">
    <location>
        <begin position="320"/>
        <end position="537"/>
    </location>
</feature>
<dbReference type="InterPro" id="IPR003593">
    <property type="entry name" value="AAA+_ATPase"/>
</dbReference>
<dbReference type="PROSITE" id="PS50893">
    <property type="entry name" value="ABC_TRANSPORTER_2"/>
    <property type="match status" value="2"/>
</dbReference>
<dbReference type="GO" id="GO:0016887">
    <property type="term" value="F:ATP hydrolysis activity"/>
    <property type="evidence" value="ECO:0007669"/>
    <property type="project" value="InterPro"/>
</dbReference>
<evidence type="ECO:0000256" key="1">
    <source>
        <dbReference type="ARBA" id="ARBA00022737"/>
    </source>
</evidence>
<accession>A0A6J7D2C4</accession>
<protein>
    <submittedName>
        <fullName evidence="5">Unannotated protein</fullName>
    </submittedName>
</protein>
<dbReference type="SMART" id="SM00382">
    <property type="entry name" value="AAA"/>
    <property type="match status" value="2"/>
</dbReference>
<dbReference type="Pfam" id="PF00005">
    <property type="entry name" value="ABC_tran"/>
    <property type="match status" value="2"/>
</dbReference>
<dbReference type="PANTHER" id="PTHR19211">
    <property type="entry name" value="ATP-BINDING TRANSPORT PROTEIN-RELATED"/>
    <property type="match status" value="1"/>
</dbReference>
<name>A0A6J7D2C4_9ZZZZ</name>
<dbReference type="EMBL" id="CAFBLP010000008">
    <property type="protein sequence ID" value="CAB4865017.1"/>
    <property type="molecule type" value="Genomic_DNA"/>
</dbReference>
<evidence type="ECO:0000256" key="2">
    <source>
        <dbReference type="ARBA" id="ARBA00022741"/>
    </source>
</evidence>
<dbReference type="PANTHER" id="PTHR19211:SF69">
    <property type="entry name" value="ATP-BINDING PROTEIN UUP"/>
    <property type="match status" value="1"/>
</dbReference>
<dbReference type="CDD" id="cd03221">
    <property type="entry name" value="ABCF_EF-3"/>
    <property type="match status" value="2"/>
</dbReference>
<evidence type="ECO:0000259" key="4">
    <source>
        <dbReference type="PROSITE" id="PS50893"/>
    </source>
</evidence>
<dbReference type="InterPro" id="IPR027417">
    <property type="entry name" value="P-loop_NTPase"/>
</dbReference>
<dbReference type="GO" id="GO:0005524">
    <property type="term" value="F:ATP binding"/>
    <property type="evidence" value="ECO:0007669"/>
    <property type="project" value="UniProtKB-KW"/>
</dbReference>
<feature type="domain" description="ABC transporter" evidence="4">
    <location>
        <begin position="4"/>
        <end position="257"/>
    </location>
</feature>
<dbReference type="AlphaFoldDB" id="A0A6J7D2C4"/>
<sequence>MSSIVVSELEYAPPGADQLFFDVSFGVSPGEHAALVGPNGVGKSTILRILTGQIDSDGGDFTVGGTFLQMTQDVGMALPEASLRDMLIEVAPTALRNAGRRLAAAERALVAGTDDGMGYAEALSDWGDLGGYELENQWAAAAQRSVKTPIVDFTTRLVGQLSGGERKRLVLDLLLNSGADVLFLDEPDNYLDIPTRAWLEDQIRECRSTILMVSHDRTLLERVATKIIAVEGSGCWVHGGSYATFPDARQKRQELLGDDLKRWNDEERRLFHHMKIMKQRAAQNFKNATKANGAETRWEKFVKAGPPPPPVPDQQIYVQFRGADSARRVVKFEDVFVKDLFLPFNDEVHFGERVGLIGPNGTGKTHLLNALNGITTELSGTITFGPRTSVGMFNQINDRPEFRGRDCIDIVRDRLTDEQKSMAALARYGLVNNARQEFQTLSGGQKARLEILGLELAGHNVLLLDEPTDNLDIESSEALERALDGFEGTVIAVSHDRTFLARFDRFIMITDDGEVYELPDFEIALAGLSEPSTLATLRLAKPLHDA</sequence>
<keyword evidence="3" id="KW-0067">ATP-binding</keyword>
<keyword evidence="1" id="KW-0677">Repeat</keyword>
<keyword evidence="2" id="KW-0547">Nucleotide-binding</keyword>
<dbReference type="InterPro" id="IPR003439">
    <property type="entry name" value="ABC_transporter-like_ATP-bd"/>
</dbReference>